<sequence>MDLTIKDVAKLFNISEAAIHRLLLHNKIPSYCINGEHRFGLIEIENWMLKFDLKKLQETASCDQQIYPLTDQKQQAQIENPVSGGMVQFCLYRALHQGDVLTNIKGNKKEEIISAVTKIVAPKLNVDADILTELLIDREDLSPTALGNGLAVPHTREAMAKGSFDMVFIVYPESPLEYGALDSKPVHTLFFLFAGSDKAHLQLLAKLAHLSSYKEAFQLLLDRSDKATLLDFVRNWEGQIRSIG</sequence>
<dbReference type="InterPro" id="IPR051541">
    <property type="entry name" value="PTS_SugarTrans_NitroReg"/>
</dbReference>
<dbReference type="InterPro" id="IPR002178">
    <property type="entry name" value="PTS_EIIA_type-2_dom"/>
</dbReference>
<dbReference type="PANTHER" id="PTHR47738">
    <property type="entry name" value="PTS SYSTEM FRUCTOSE-LIKE EIIA COMPONENT-RELATED"/>
    <property type="match status" value="1"/>
</dbReference>
<organism evidence="2 3">
    <name type="scientific">Candidatus Rhabdochlamydia oedothoracis</name>
    <dbReference type="NCBI Taxonomy" id="2720720"/>
    <lineage>
        <taxon>Bacteria</taxon>
        <taxon>Pseudomonadati</taxon>
        <taxon>Chlamydiota</taxon>
        <taxon>Chlamydiia</taxon>
        <taxon>Parachlamydiales</taxon>
        <taxon>Candidatus Rhabdochlamydiaceae</taxon>
        <taxon>Candidatus Rhabdochlamydia</taxon>
    </lineage>
</organism>
<accession>A0ABX8V1W6</accession>
<dbReference type="PROSITE" id="PS51094">
    <property type="entry name" value="PTS_EIIA_TYPE_2"/>
    <property type="match status" value="1"/>
</dbReference>
<dbReference type="PANTHER" id="PTHR47738:SF1">
    <property type="entry name" value="NITROGEN REGULATORY PROTEIN"/>
    <property type="match status" value="1"/>
</dbReference>
<reference evidence="2 3" key="1">
    <citation type="journal article" date="2022" name="bioRxiv">
        <title>Ecology and evolution of chlamydial symbionts of arthropods.</title>
        <authorList>
            <person name="Halter T."/>
            <person name="Koestlbacher S."/>
            <person name="Collingro A."/>
            <person name="Sixt B.S."/>
            <person name="Toenshoff E.R."/>
            <person name="Hendrickx F."/>
            <person name="Kostanjsek R."/>
            <person name="Horn M."/>
        </authorList>
    </citation>
    <scope>NUCLEOTIDE SEQUENCE [LARGE SCALE GENOMIC DNA]</scope>
    <source>
        <strain evidence="2">W744xW776</strain>
    </source>
</reference>
<evidence type="ECO:0000313" key="2">
    <source>
        <dbReference type="EMBL" id="QYF49229.1"/>
    </source>
</evidence>
<protein>
    <submittedName>
        <fullName evidence="2">Phosphoenolpyruvate-dependent sugar phosphotransferase system</fullName>
    </submittedName>
</protein>
<dbReference type="CDD" id="cd00211">
    <property type="entry name" value="PTS_IIA_fru"/>
    <property type="match status" value="1"/>
</dbReference>
<dbReference type="SUPFAM" id="SSF55804">
    <property type="entry name" value="Phoshotransferase/anion transport protein"/>
    <property type="match status" value="1"/>
</dbReference>
<dbReference type="EMBL" id="CP075587">
    <property type="protein sequence ID" value="QYF49229.1"/>
    <property type="molecule type" value="Genomic_DNA"/>
</dbReference>
<feature type="domain" description="PTS EIIA type-2" evidence="1">
    <location>
        <begin position="93"/>
        <end position="236"/>
    </location>
</feature>
<dbReference type="Proteomes" id="UP000826014">
    <property type="component" value="Chromosome"/>
</dbReference>
<evidence type="ECO:0000259" key="1">
    <source>
        <dbReference type="PROSITE" id="PS51094"/>
    </source>
</evidence>
<keyword evidence="3" id="KW-1185">Reference proteome</keyword>
<dbReference type="Pfam" id="PF00359">
    <property type="entry name" value="PTS_EIIA_2"/>
    <property type="match status" value="1"/>
</dbReference>
<dbReference type="RefSeq" id="WP_215216487.1">
    <property type="nucleotide sequence ID" value="NZ_CP075587.1"/>
</dbReference>
<dbReference type="Gene3D" id="3.40.930.10">
    <property type="entry name" value="Mannitol-specific EII, Chain A"/>
    <property type="match status" value="1"/>
</dbReference>
<gene>
    <name evidence="2" type="ORF">RHABOEDO_001529</name>
</gene>
<name>A0ABX8V1W6_9BACT</name>
<proteinExistence type="predicted"/>
<dbReference type="InterPro" id="IPR016152">
    <property type="entry name" value="PTrfase/Anion_transptr"/>
</dbReference>
<evidence type="ECO:0000313" key="3">
    <source>
        <dbReference type="Proteomes" id="UP000826014"/>
    </source>
</evidence>